<keyword evidence="3" id="KW-1185">Reference proteome</keyword>
<keyword evidence="1" id="KW-0812">Transmembrane</keyword>
<gene>
    <name evidence="2" type="ORF">K1X11_020175</name>
</gene>
<dbReference type="Proteomes" id="UP000738431">
    <property type="component" value="Chromosome"/>
</dbReference>
<accession>A0ABZ1C6Q8</accession>
<sequence length="151" mass="16946">MPPKPSAPPPRSDTGAVVTGRWSWSLTLTLGLLLLPIVLATVRAGIAQPVLIIYAVASGITLLAYAEDKRRARKGGNTSRIPELLLHLAELHGGWPGAFVGRELFRHKTQKRSYRTVYWLIVAAHLYVAIDFLLDWRLRDFVFNTVLSWFN</sequence>
<evidence type="ECO:0000313" key="2">
    <source>
        <dbReference type="EMBL" id="WRQ87136.1"/>
    </source>
</evidence>
<evidence type="ECO:0000256" key="1">
    <source>
        <dbReference type="SAM" id="Phobius"/>
    </source>
</evidence>
<dbReference type="EMBL" id="CP139781">
    <property type="protein sequence ID" value="WRQ87136.1"/>
    <property type="molecule type" value="Genomic_DNA"/>
</dbReference>
<dbReference type="Pfam" id="PF06961">
    <property type="entry name" value="DUF1294"/>
    <property type="match status" value="1"/>
</dbReference>
<dbReference type="RefSeq" id="WP_221029451.1">
    <property type="nucleotide sequence ID" value="NZ_CP139781.1"/>
</dbReference>
<reference evidence="2 3" key="1">
    <citation type="submission" date="2023-12" db="EMBL/GenBank/DDBJ databases">
        <title>Description of an unclassified Opitutus bacterium of Verrucomicrobiota.</title>
        <authorList>
            <person name="Zhang D.-F."/>
        </authorList>
    </citation>
    <scope>NUCLEOTIDE SEQUENCE [LARGE SCALE GENOMIC DNA]</scope>
    <source>
        <strain evidence="2 3">WL0086</strain>
    </source>
</reference>
<feature type="transmembrane region" description="Helical" evidence="1">
    <location>
        <begin position="21"/>
        <end position="40"/>
    </location>
</feature>
<organism evidence="2 3">
    <name type="scientific">Actomonas aquatica</name>
    <dbReference type="NCBI Taxonomy" id="2866162"/>
    <lineage>
        <taxon>Bacteria</taxon>
        <taxon>Pseudomonadati</taxon>
        <taxon>Verrucomicrobiota</taxon>
        <taxon>Opitutia</taxon>
        <taxon>Opitutales</taxon>
        <taxon>Opitutaceae</taxon>
        <taxon>Actomonas</taxon>
    </lineage>
</organism>
<protein>
    <submittedName>
        <fullName evidence="2">DUF1294 domain-containing protein</fullName>
    </submittedName>
</protein>
<dbReference type="InterPro" id="IPR010718">
    <property type="entry name" value="DUF1294"/>
</dbReference>
<keyword evidence="1" id="KW-0472">Membrane</keyword>
<keyword evidence="1" id="KW-1133">Transmembrane helix</keyword>
<evidence type="ECO:0000313" key="3">
    <source>
        <dbReference type="Proteomes" id="UP000738431"/>
    </source>
</evidence>
<feature type="transmembrane region" description="Helical" evidence="1">
    <location>
        <begin position="46"/>
        <end position="66"/>
    </location>
</feature>
<proteinExistence type="predicted"/>
<name>A0ABZ1C6Q8_9BACT</name>
<feature type="transmembrane region" description="Helical" evidence="1">
    <location>
        <begin position="116"/>
        <end position="134"/>
    </location>
</feature>